<dbReference type="RefSeq" id="WP_008298604.1">
    <property type="nucleotide sequence ID" value="NZ_AEXL02000075.1"/>
</dbReference>
<evidence type="ECO:0000313" key="2">
    <source>
        <dbReference type="Proteomes" id="UP000003423"/>
    </source>
</evidence>
<organism evidence="1 2">
    <name type="scientific">Candidatus Nitrosopumilus salarius BD31</name>
    <dbReference type="NCBI Taxonomy" id="859350"/>
    <lineage>
        <taxon>Archaea</taxon>
        <taxon>Nitrososphaerota</taxon>
        <taxon>Nitrososphaeria</taxon>
        <taxon>Nitrosopumilales</taxon>
        <taxon>Nitrosopumilaceae</taxon>
        <taxon>Nitrosopumilus</taxon>
    </lineage>
</organism>
<reference evidence="1 2" key="1">
    <citation type="journal article" date="2012" name="J. Bacteriol.">
        <title>Genome sequence of "Candidatus Nitrosopumilus salaria" BD31, an ammonia-oxidizing archaeon from the San Francisco Bay estuary.</title>
        <authorList>
            <person name="Mosier A.C."/>
            <person name="Allen E.E."/>
            <person name="Kim M."/>
            <person name="Ferriera S."/>
            <person name="Francis C.A."/>
        </authorList>
    </citation>
    <scope>NUCLEOTIDE SEQUENCE [LARGE SCALE GENOMIC DNA]</scope>
    <source>
        <strain evidence="1 2">BD31</strain>
    </source>
</reference>
<dbReference type="OrthoDB" id="3007at2157"/>
<dbReference type="AlphaFoldDB" id="I3D3D2"/>
<gene>
    <name evidence="1" type="ORF">BD31_I0417</name>
</gene>
<dbReference type="PATRIC" id="fig|859350.6.peg.779"/>
<name>I3D3D2_9ARCH</name>
<protein>
    <recommendedName>
        <fullName evidence="3">CHRD domain-containing protein</fullName>
    </recommendedName>
</protein>
<proteinExistence type="predicted"/>
<keyword evidence="2" id="KW-1185">Reference proteome</keyword>
<accession>I3D3D2</accession>
<evidence type="ECO:0008006" key="3">
    <source>
        <dbReference type="Google" id="ProtNLM"/>
    </source>
</evidence>
<sequence>MNTKTNSLLAISVAAILSLSVVAIGEIPQVAADKNDKKDHDEKNGFNKDFKEFSKTPDFESNNCIVTGFASNLSPEAQEALDCSMQAWLDNKGKSLVYKIAISGMELIDSDADTQDDLYQLHIHKNILGTLENPMGPHVLDVYRAPTFGDADLVVLPVQGELRGIWDDGDHDPLNAENNIELLCSSQIFAAGHGDVEDTPGHHAPYIKMSLEPTKSGEKVCKKLGF</sequence>
<evidence type="ECO:0000313" key="1">
    <source>
        <dbReference type="EMBL" id="EIJ66225.1"/>
    </source>
</evidence>
<dbReference type="Proteomes" id="UP000003423">
    <property type="component" value="Unassembled WGS sequence"/>
</dbReference>
<dbReference type="EMBL" id="AEXL02000075">
    <property type="protein sequence ID" value="EIJ66225.1"/>
    <property type="molecule type" value="Genomic_DNA"/>
</dbReference>
<comment type="caution">
    <text evidence="1">The sequence shown here is derived from an EMBL/GenBank/DDBJ whole genome shotgun (WGS) entry which is preliminary data.</text>
</comment>